<dbReference type="OrthoDB" id="312811at2157"/>
<feature type="transmembrane region" description="Helical" evidence="7">
    <location>
        <begin position="98"/>
        <end position="119"/>
    </location>
</feature>
<feature type="transmembrane region" description="Helical" evidence="7">
    <location>
        <begin position="159"/>
        <end position="178"/>
    </location>
</feature>
<evidence type="ECO:0000256" key="2">
    <source>
        <dbReference type="ARBA" id="ARBA00022448"/>
    </source>
</evidence>
<evidence type="ECO:0000256" key="4">
    <source>
        <dbReference type="ARBA" id="ARBA00022692"/>
    </source>
</evidence>
<gene>
    <name evidence="9" type="ORF">AOB57_004550</name>
    <name evidence="10" type="ORF">GX302_09325</name>
</gene>
<comment type="subcellular location">
    <subcellularLocation>
        <location evidence="1 7">Cell membrane</location>
        <topology evidence="1 7">Multi-pass membrane protein</topology>
    </subcellularLocation>
</comment>
<dbReference type="GeneID" id="53687368"/>
<keyword evidence="4 7" id="KW-0812">Transmembrane</keyword>
<evidence type="ECO:0000256" key="6">
    <source>
        <dbReference type="ARBA" id="ARBA00023136"/>
    </source>
</evidence>
<comment type="similarity">
    <text evidence="7">Belongs to the binding-protein-dependent transport system permease family.</text>
</comment>
<feature type="transmembrane region" description="Helical" evidence="7">
    <location>
        <begin position="131"/>
        <end position="153"/>
    </location>
</feature>
<dbReference type="InterPro" id="IPR035906">
    <property type="entry name" value="MetI-like_sf"/>
</dbReference>
<dbReference type="AlphaFoldDB" id="A0A660HQL3"/>
<evidence type="ECO:0000256" key="5">
    <source>
        <dbReference type="ARBA" id="ARBA00022989"/>
    </source>
</evidence>
<evidence type="ECO:0000256" key="7">
    <source>
        <dbReference type="RuleBase" id="RU363032"/>
    </source>
</evidence>
<feature type="transmembrane region" description="Helical" evidence="7">
    <location>
        <begin position="199"/>
        <end position="218"/>
    </location>
</feature>
<evidence type="ECO:0000313" key="12">
    <source>
        <dbReference type="Proteomes" id="UP000585579"/>
    </source>
</evidence>
<evidence type="ECO:0000313" key="10">
    <source>
        <dbReference type="EMBL" id="NLK33005.1"/>
    </source>
</evidence>
<keyword evidence="11" id="KW-1185">Reference proteome</keyword>
<name>A0A660HQL3_9EURY</name>
<dbReference type="Proteomes" id="UP000053087">
    <property type="component" value="Chromosome"/>
</dbReference>
<evidence type="ECO:0000256" key="1">
    <source>
        <dbReference type="ARBA" id="ARBA00004651"/>
    </source>
</evidence>
<proteinExistence type="inferred from homology"/>
<dbReference type="RefSeq" id="WP_082384256.1">
    <property type="nucleotide sequence ID" value="NZ_CP032683.1"/>
</dbReference>
<keyword evidence="3" id="KW-1003">Cell membrane</keyword>
<evidence type="ECO:0000313" key="9">
    <source>
        <dbReference type="EMBL" id="AYK14560.1"/>
    </source>
</evidence>
<dbReference type="EMBL" id="JAAYQL010000056">
    <property type="protein sequence ID" value="NLK33005.1"/>
    <property type="molecule type" value="Genomic_DNA"/>
</dbReference>
<feature type="domain" description="ABC transmembrane type-1" evidence="8">
    <location>
        <begin position="96"/>
        <end position="287"/>
    </location>
</feature>
<dbReference type="Pfam" id="PF00528">
    <property type="entry name" value="BPD_transp_1"/>
    <property type="match status" value="1"/>
</dbReference>
<keyword evidence="2 7" id="KW-0813">Transport</keyword>
<keyword evidence="5 7" id="KW-1133">Transmembrane helix</keyword>
<evidence type="ECO:0000256" key="3">
    <source>
        <dbReference type="ARBA" id="ARBA00022475"/>
    </source>
</evidence>
<dbReference type="GO" id="GO:0055085">
    <property type="term" value="P:transmembrane transport"/>
    <property type="evidence" value="ECO:0007669"/>
    <property type="project" value="InterPro"/>
</dbReference>
<evidence type="ECO:0000313" key="11">
    <source>
        <dbReference type="Proteomes" id="UP000053087"/>
    </source>
</evidence>
<dbReference type="InterPro" id="IPR050366">
    <property type="entry name" value="BP-dependent_transpt_permease"/>
</dbReference>
<feature type="transmembrane region" description="Helical" evidence="7">
    <location>
        <begin position="266"/>
        <end position="290"/>
    </location>
</feature>
<dbReference type="KEGG" id="mfz:AOB57_004550"/>
<dbReference type="PANTHER" id="PTHR43386:SF1">
    <property type="entry name" value="D,D-DIPEPTIDE TRANSPORT SYSTEM PERMEASE PROTEIN DDPC-RELATED"/>
    <property type="match status" value="1"/>
</dbReference>
<dbReference type="CDD" id="cd06261">
    <property type="entry name" value="TM_PBP2"/>
    <property type="match status" value="1"/>
</dbReference>
<dbReference type="EMBL" id="CP032683">
    <property type="protein sequence ID" value="AYK14560.1"/>
    <property type="molecule type" value="Genomic_DNA"/>
</dbReference>
<dbReference type="PANTHER" id="PTHR43386">
    <property type="entry name" value="OLIGOPEPTIDE TRANSPORT SYSTEM PERMEASE PROTEIN APPC"/>
    <property type="match status" value="1"/>
</dbReference>
<reference evidence="10 12" key="3">
    <citation type="journal article" date="2020" name="Biotechnol. Biofuels">
        <title>New insights from the biogas microbiome by comprehensive genome-resolved metagenomics of nearly 1600 species originating from multiple anaerobic digesters.</title>
        <authorList>
            <person name="Campanaro S."/>
            <person name="Treu L."/>
            <person name="Rodriguez-R L.M."/>
            <person name="Kovalovszki A."/>
            <person name="Ziels R.M."/>
            <person name="Maus I."/>
            <person name="Zhu X."/>
            <person name="Kougias P.G."/>
            <person name="Basile A."/>
            <person name="Luo G."/>
            <person name="Schluter A."/>
            <person name="Konstantinidis K.T."/>
            <person name="Angelidaki I."/>
        </authorList>
    </citation>
    <scope>NUCLEOTIDE SEQUENCE [LARGE SCALE GENOMIC DNA]</scope>
    <source>
        <strain evidence="10">AS22ysBPME_46</strain>
    </source>
</reference>
<dbReference type="SUPFAM" id="SSF161098">
    <property type="entry name" value="MetI-like"/>
    <property type="match status" value="1"/>
</dbReference>
<dbReference type="Proteomes" id="UP000585579">
    <property type="component" value="Unassembled WGS sequence"/>
</dbReference>
<keyword evidence="6 7" id="KW-0472">Membrane</keyword>
<protein>
    <submittedName>
        <fullName evidence="9">ABC transporter permease</fullName>
    </submittedName>
</protein>
<feature type="transmembrane region" description="Helical" evidence="7">
    <location>
        <begin position="42"/>
        <end position="61"/>
    </location>
</feature>
<dbReference type="InterPro" id="IPR000515">
    <property type="entry name" value="MetI-like"/>
</dbReference>
<accession>A0A660HQL3</accession>
<dbReference type="PROSITE" id="PS50928">
    <property type="entry name" value="ABC_TM1"/>
    <property type="match status" value="1"/>
</dbReference>
<reference evidence="9" key="2">
    <citation type="submission" date="2018-10" db="EMBL/GenBank/DDBJ databases">
        <authorList>
            <person name="Fischer M.A."/>
            <person name="Kern T."/>
            <person name="Deppenmeier U."/>
            <person name="Schmitz R.A."/>
            <person name="Rother M."/>
        </authorList>
    </citation>
    <scope>NUCLEOTIDE SEQUENCE</scope>
    <source>
        <strain evidence="9">E03.2</strain>
    </source>
</reference>
<evidence type="ECO:0000259" key="8">
    <source>
        <dbReference type="PROSITE" id="PS50928"/>
    </source>
</evidence>
<dbReference type="GO" id="GO:0005886">
    <property type="term" value="C:plasma membrane"/>
    <property type="evidence" value="ECO:0007669"/>
    <property type="project" value="UniProtKB-SubCell"/>
</dbReference>
<dbReference type="Gene3D" id="1.10.3720.10">
    <property type="entry name" value="MetI-like"/>
    <property type="match status" value="1"/>
</dbReference>
<organism evidence="9 11">
    <name type="scientific">Methanosarcina flavescens</name>
    <dbReference type="NCBI Taxonomy" id="1715806"/>
    <lineage>
        <taxon>Archaea</taxon>
        <taxon>Methanobacteriati</taxon>
        <taxon>Methanobacteriota</taxon>
        <taxon>Stenosarchaea group</taxon>
        <taxon>Methanomicrobia</taxon>
        <taxon>Methanosarcinales</taxon>
        <taxon>Methanosarcinaceae</taxon>
        <taxon>Methanosarcina</taxon>
    </lineage>
</organism>
<sequence length="304" mass="34110">MMQKEIYIQESPRQWKDFIAHYLNLDIRKYEKAFKKFNRGGLFLFFFFLILALFPSLFAPYPPTERFVSYEPPSVAHLLGTNDIGNDILSELVYGARISMMVGFASACISTLIGLMIGLCSGYFRGTMDELLMGFTDVVLIIPKIPLIIIIGAFLHPSIWTLILVLGLLSWESIARVVRSKTLQIREAGYVKSAQCMGFSSFHIMASDIFPNLIHVLLPKFMLATASAMISEASLSFLGLGDINMKSWGIMLSFAFSRGGFIRDMWWWYIPPGVCITLCVMSIALIGFGFEGKDENGKRGVDAE</sequence>
<reference evidence="9 11" key="1">
    <citation type="journal article" date="2016" name="Int. J. Syst. Evol. Microbiol.">
        <title>Methanosarcina flavescens sp. nov., a methanogenic archaeon isolated from a full-scale anaerobic digester.</title>
        <authorList>
            <person name="Kern T."/>
            <person name="Fischer M.A."/>
            <person name="Deppenmeier U."/>
            <person name="Schmitz R.A."/>
            <person name="Rother M."/>
        </authorList>
    </citation>
    <scope>NUCLEOTIDE SEQUENCE [LARGE SCALE GENOMIC DNA]</scope>
    <source>
        <strain evidence="9 11">E03.2</strain>
    </source>
</reference>